<evidence type="ECO:0000313" key="11">
    <source>
        <dbReference type="EMBL" id="KAA1397397.1"/>
    </source>
</evidence>
<dbReference type="PANTHER" id="PTHR36507:SF1">
    <property type="entry name" value="BLL1555 PROTEIN"/>
    <property type="match status" value="1"/>
</dbReference>
<feature type="transmembrane region" description="Helical" evidence="9">
    <location>
        <begin position="21"/>
        <end position="43"/>
    </location>
</feature>
<comment type="caution">
    <text evidence="11">The sequence shown here is derived from an EMBL/GenBank/DDBJ whole genome shotgun (WGS) entry which is preliminary data.</text>
</comment>
<dbReference type="InterPro" id="IPR035668">
    <property type="entry name" value="Amicyanin"/>
</dbReference>
<feature type="binding site" evidence="7">
    <location>
        <position position="119"/>
    </location>
    <ligand>
        <name>Cu cation</name>
        <dbReference type="ChEBI" id="CHEBI:23378"/>
    </ligand>
</feature>
<evidence type="ECO:0000256" key="4">
    <source>
        <dbReference type="ARBA" id="ARBA00022764"/>
    </source>
</evidence>
<dbReference type="GO" id="GO:0005507">
    <property type="term" value="F:copper ion binding"/>
    <property type="evidence" value="ECO:0007669"/>
    <property type="project" value="InterPro"/>
</dbReference>
<dbReference type="GO" id="GO:0009055">
    <property type="term" value="F:electron transfer activity"/>
    <property type="evidence" value="ECO:0007669"/>
    <property type="project" value="InterPro"/>
</dbReference>
<evidence type="ECO:0000313" key="12">
    <source>
        <dbReference type="Proteomes" id="UP000380867"/>
    </source>
</evidence>
<keyword evidence="2" id="KW-0813">Transport</keyword>
<protein>
    <submittedName>
        <fullName evidence="11">Copper-binding protein</fullName>
    </submittedName>
</protein>
<feature type="compositionally biased region" description="Pro residues" evidence="8">
    <location>
        <begin position="175"/>
        <end position="198"/>
    </location>
</feature>
<dbReference type="EMBL" id="SDPQ02000002">
    <property type="protein sequence ID" value="KAA1397397.1"/>
    <property type="molecule type" value="Genomic_DNA"/>
</dbReference>
<organism evidence="11 12">
    <name type="scientific">Aeromicrobium ginsengisoli</name>
    <dbReference type="NCBI Taxonomy" id="363867"/>
    <lineage>
        <taxon>Bacteria</taxon>
        <taxon>Bacillati</taxon>
        <taxon>Actinomycetota</taxon>
        <taxon>Actinomycetes</taxon>
        <taxon>Propionibacteriales</taxon>
        <taxon>Nocardioidaceae</taxon>
        <taxon>Aeromicrobium</taxon>
    </lineage>
</organism>
<dbReference type="Proteomes" id="UP000380867">
    <property type="component" value="Unassembled WGS sequence"/>
</dbReference>
<evidence type="ECO:0000256" key="8">
    <source>
        <dbReference type="SAM" id="MobiDB-lite"/>
    </source>
</evidence>
<name>A0A5M4FDK0_9ACTN</name>
<feature type="region of interest" description="Disordered" evidence="8">
    <location>
        <begin position="167"/>
        <end position="198"/>
    </location>
</feature>
<feature type="binding site" evidence="7">
    <location>
        <position position="158"/>
    </location>
    <ligand>
        <name>Cu cation</name>
        <dbReference type="ChEBI" id="CHEBI:23378"/>
    </ligand>
</feature>
<dbReference type="AlphaFoldDB" id="A0A5M4FDK0"/>
<sequence>MSPRMTSTTSRPDTHPTPKRWGLMALVIGGVLTAIVSVAGLSAGASESSDTLTASAATTKAKAAAGAATNASTATATSTATKAAATKQVMIENYTFTPAALTVAVGDTVTWTNMDTAPHTVTVTSGPVKFNSGNLAKGQSFSYTFKTPGTYSYYCAVHPDMTAKVTVTGSSTTPTPTPTTPTPTPTGSPTPTPTPTMPPMGGGDVCTGLESTVDAFLQHLYAAHLETSVGQQVTDALNLDQYLTTHLVLVENMLKPLLGGVQSTLDTFLQHVYAAHLETGVGQQVTDALAIDQYVKTHTVLVENMIKPLIGEDLSSC</sequence>
<feature type="domain" description="Blue (type 1) copper" evidence="10">
    <location>
        <begin position="89"/>
        <end position="167"/>
    </location>
</feature>
<dbReference type="PANTHER" id="PTHR36507">
    <property type="entry name" value="BLL1555 PROTEIN"/>
    <property type="match status" value="1"/>
</dbReference>
<keyword evidence="9" id="KW-0472">Membrane</keyword>
<keyword evidence="3 7" id="KW-0479">Metal-binding</keyword>
<keyword evidence="5" id="KW-0249">Electron transport</keyword>
<evidence type="ECO:0000259" key="10">
    <source>
        <dbReference type="Pfam" id="PF00127"/>
    </source>
</evidence>
<dbReference type="InterPro" id="IPR000923">
    <property type="entry name" value="BlueCu_1"/>
</dbReference>
<reference evidence="11" key="1">
    <citation type="submission" date="2019-09" db="EMBL/GenBank/DDBJ databases">
        <authorList>
            <person name="Li J."/>
        </authorList>
    </citation>
    <scope>NUCLEOTIDE SEQUENCE [LARGE SCALE GENOMIC DNA]</scope>
    <source>
        <strain evidence="11">JCM 14732</strain>
    </source>
</reference>
<keyword evidence="6 7" id="KW-0186">Copper</keyword>
<dbReference type="InterPro" id="IPR002386">
    <property type="entry name" value="Amicyanin/Pseudoazurin"/>
</dbReference>
<dbReference type="CDD" id="cd13921">
    <property type="entry name" value="Amicyanin"/>
    <property type="match status" value="1"/>
</dbReference>
<dbReference type="Gene3D" id="2.60.40.420">
    <property type="entry name" value="Cupredoxins - blue copper proteins"/>
    <property type="match status" value="1"/>
</dbReference>
<accession>A0A5M4FDK0</accession>
<dbReference type="InterPro" id="IPR052721">
    <property type="entry name" value="ET_Amicyanin"/>
</dbReference>
<evidence type="ECO:0000256" key="7">
    <source>
        <dbReference type="PIRSR" id="PIRSR602386-1"/>
    </source>
</evidence>
<keyword evidence="9" id="KW-1133">Transmembrane helix</keyword>
<gene>
    <name evidence="11" type="ORF">ESP70_008400</name>
</gene>
<keyword evidence="4" id="KW-0574">Periplasm</keyword>
<proteinExistence type="predicted"/>
<evidence type="ECO:0000256" key="3">
    <source>
        <dbReference type="ARBA" id="ARBA00022723"/>
    </source>
</evidence>
<feature type="binding site" evidence="7">
    <location>
        <position position="155"/>
    </location>
    <ligand>
        <name>Cu cation</name>
        <dbReference type="ChEBI" id="CHEBI:23378"/>
    </ligand>
</feature>
<evidence type="ECO:0000256" key="6">
    <source>
        <dbReference type="ARBA" id="ARBA00023008"/>
    </source>
</evidence>
<dbReference type="Pfam" id="PF00127">
    <property type="entry name" value="Copper-bind"/>
    <property type="match status" value="1"/>
</dbReference>
<dbReference type="SUPFAM" id="SSF49503">
    <property type="entry name" value="Cupredoxins"/>
    <property type="match status" value="1"/>
</dbReference>
<dbReference type="OrthoDB" id="574459at2"/>
<evidence type="ECO:0000256" key="9">
    <source>
        <dbReference type="SAM" id="Phobius"/>
    </source>
</evidence>
<keyword evidence="12" id="KW-1185">Reference proteome</keyword>
<keyword evidence="9" id="KW-0812">Transmembrane</keyword>
<comment type="subcellular location">
    <subcellularLocation>
        <location evidence="1">Periplasm</location>
    </subcellularLocation>
</comment>
<evidence type="ECO:0000256" key="5">
    <source>
        <dbReference type="ARBA" id="ARBA00022982"/>
    </source>
</evidence>
<dbReference type="PRINTS" id="PR00155">
    <property type="entry name" value="AMICYANIN"/>
</dbReference>
<dbReference type="GO" id="GO:0042597">
    <property type="term" value="C:periplasmic space"/>
    <property type="evidence" value="ECO:0007669"/>
    <property type="project" value="UniProtKB-SubCell"/>
</dbReference>
<comment type="cofactor">
    <cofactor evidence="7">
        <name>Cu cation</name>
        <dbReference type="ChEBI" id="CHEBI:23378"/>
    </cofactor>
    <text evidence="7">Binds 1 copper ion per subunit.</text>
</comment>
<dbReference type="InterPro" id="IPR008972">
    <property type="entry name" value="Cupredoxin"/>
</dbReference>
<evidence type="ECO:0000256" key="1">
    <source>
        <dbReference type="ARBA" id="ARBA00004418"/>
    </source>
</evidence>
<evidence type="ECO:0000256" key="2">
    <source>
        <dbReference type="ARBA" id="ARBA00022448"/>
    </source>
</evidence>